<keyword evidence="2" id="KW-0121">Carboxypeptidase</keyword>
<dbReference type="InterPro" id="IPR027478">
    <property type="entry name" value="LdcA_N"/>
</dbReference>
<dbReference type="PANTHER" id="PTHR30237:SF2">
    <property type="entry name" value="MUREIN TETRAPEPTIDE CARBOXYPEPTIDASE"/>
    <property type="match status" value="1"/>
</dbReference>
<dbReference type="PATRIC" id="fig|1129374.4.peg.1083"/>
<evidence type="ECO:0000259" key="9">
    <source>
        <dbReference type="Pfam" id="PF17676"/>
    </source>
</evidence>
<dbReference type="STRING" id="1129374.AJE_05396"/>
<dbReference type="MEROPS" id="S66.001"/>
<feature type="signal peptide" evidence="7">
    <location>
        <begin position="1"/>
        <end position="27"/>
    </location>
</feature>
<feature type="active site" description="Charge relay system" evidence="6">
    <location>
        <position position="255"/>
    </location>
</feature>
<name>H3ZCK6_9ALTE</name>
<evidence type="ECO:0000256" key="6">
    <source>
        <dbReference type="PIRSR" id="PIRSR028757-1"/>
    </source>
</evidence>
<dbReference type="InterPro" id="IPR040449">
    <property type="entry name" value="Peptidase_S66_N"/>
</dbReference>
<feature type="active site" description="Charge relay system" evidence="6">
    <location>
        <position position="325"/>
    </location>
</feature>
<evidence type="ECO:0000256" key="7">
    <source>
        <dbReference type="SAM" id="SignalP"/>
    </source>
</evidence>
<comment type="caution">
    <text evidence="10">The sequence shown here is derived from an EMBL/GenBank/DDBJ whole genome shotgun (WGS) entry which is preliminary data.</text>
</comment>
<sequence length="356" mass="38913">MVPLMDKRQFLKHSALALSLLPLTACAVPAGAATARPQATGRILPKPLRRGDTVGLIASSAAVADLEDLVIARETLQALGFNVKSGRFYNERRGHLAGRDEDRAADLNAMFADPEVKAVICARGGSGAARILPLLDYQMIRRNPKPLLGYSDITALHNALLAQCGLVSFHGPNGIGSWNAFNVDQFERLFFNQELMQYQNEQDLKGELVQRENRTRVISGGKAQGQLIGGNLTVLTALAGTPYLPDFQDKILFLEDIEEQPYRIDRMMSTLKLMGALDKIKGFIFGDCNRCTPGNGWGSLTLDEIFADFIKPLGIPAYRGAMIGHIPKQFIVPVGAMAEMDADAGTFRLLEPVFQN</sequence>
<evidence type="ECO:0000256" key="4">
    <source>
        <dbReference type="ARBA" id="ARBA00022801"/>
    </source>
</evidence>
<evidence type="ECO:0000256" key="1">
    <source>
        <dbReference type="ARBA" id="ARBA00010233"/>
    </source>
</evidence>
<dbReference type="SUPFAM" id="SSF52317">
    <property type="entry name" value="Class I glutamine amidotransferase-like"/>
    <property type="match status" value="1"/>
</dbReference>
<keyword evidence="7" id="KW-0732">Signal</keyword>
<evidence type="ECO:0000256" key="2">
    <source>
        <dbReference type="ARBA" id="ARBA00022645"/>
    </source>
</evidence>
<dbReference type="PIRSF" id="PIRSF028757">
    <property type="entry name" value="LD-carboxypeptidase"/>
    <property type="match status" value="1"/>
</dbReference>
<dbReference type="EMBL" id="AHTH01000010">
    <property type="protein sequence ID" value="EHR41798.1"/>
    <property type="molecule type" value="Genomic_DNA"/>
</dbReference>
<feature type="chain" id="PRO_5003591701" evidence="7">
    <location>
        <begin position="28"/>
        <end position="356"/>
    </location>
</feature>
<gene>
    <name evidence="10" type="ORF">AJE_05396</name>
</gene>
<evidence type="ECO:0000256" key="5">
    <source>
        <dbReference type="ARBA" id="ARBA00022825"/>
    </source>
</evidence>
<keyword evidence="5" id="KW-0720">Serine protease</keyword>
<evidence type="ECO:0000259" key="8">
    <source>
        <dbReference type="Pfam" id="PF02016"/>
    </source>
</evidence>
<evidence type="ECO:0000256" key="3">
    <source>
        <dbReference type="ARBA" id="ARBA00022670"/>
    </source>
</evidence>
<dbReference type="GO" id="GO:0004180">
    <property type="term" value="F:carboxypeptidase activity"/>
    <property type="evidence" value="ECO:0007669"/>
    <property type="project" value="UniProtKB-KW"/>
</dbReference>
<dbReference type="InterPro" id="IPR040921">
    <property type="entry name" value="Peptidase_S66C"/>
</dbReference>
<keyword evidence="11" id="KW-1185">Reference proteome</keyword>
<dbReference type="AlphaFoldDB" id="H3ZCK6"/>
<comment type="similarity">
    <text evidence="1">Belongs to the peptidase S66 family.</text>
</comment>
<dbReference type="Gene3D" id="3.50.30.60">
    <property type="entry name" value="LD-carboxypeptidase A C-terminal domain-like"/>
    <property type="match status" value="1"/>
</dbReference>
<dbReference type="eggNOG" id="COG1619">
    <property type="taxonomic scope" value="Bacteria"/>
</dbReference>
<keyword evidence="4" id="KW-0378">Hydrolase</keyword>
<dbReference type="GO" id="GO:0006508">
    <property type="term" value="P:proteolysis"/>
    <property type="evidence" value="ECO:0007669"/>
    <property type="project" value="UniProtKB-KW"/>
</dbReference>
<evidence type="ECO:0000313" key="10">
    <source>
        <dbReference type="EMBL" id="EHR41798.1"/>
    </source>
</evidence>
<evidence type="ECO:0000313" key="11">
    <source>
        <dbReference type="Proteomes" id="UP000012046"/>
    </source>
</evidence>
<dbReference type="Pfam" id="PF17676">
    <property type="entry name" value="Peptidase_S66C"/>
    <property type="match status" value="1"/>
</dbReference>
<feature type="domain" description="LD-carboxypeptidase C-terminal" evidence="9">
    <location>
        <begin position="224"/>
        <end position="340"/>
    </location>
</feature>
<feature type="active site" description="Nucleophile" evidence="6">
    <location>
        <position position="151"/>
    </location>
</feature>
<dbReference type="GO" id="GO:0008236">
    <property type="term" value="F:serine-type peptidase activity"/>
    <property type="evidence" value="ECO:0007669"/>
    <property type="project" value="UniProtKB-KW"/>
</dbReference>
<accession>H3ZCK6</accession>
<dbReference type="CDD" id="cd07025">
    <property type="entry name" value="Peptidase_S66"/>
    <property type="match status" value="1"/>
</dbReference>
<dbReference type="InterPro" id="IPR029062">
    <property type="entry name" value="Class_I_gatase-like"/>
</dbReference>
<protein>
    <submittedName>
        <fullName evidence="10">Peptidase U61</fullName>
    </submittedName>
</protein>
<dbReference type="Gene3D" id="3.40.50.10740">
    <property type="entry name" value="Class I glutamine amidotransferase-like"/>
    <property type="match status" value="1"/>
</dbReference>
<feature type="domain" description="LD-carboxypeptidase N-terminal" evidence="8">
    <location>
        <begin position="54"/>
        <end position="171"/>
    </location>
</feature>
<keyword evidence="3" id="KW-0645">Protease</keyword>
<dbReference type="SUPFAM" id="SSF141986">
    <property type="entry name" value="LD-carboxypeptidase A C-terminal domain-like"/>
    <property type="match status" value="1"/>
</dbReference>
<proteinExistence type="inferred from homology"/>
<dbReference type="InterPro" id="IPR027461">
    <property type="entry name" value="Carboxypeptidase_A_C_sf"/>
</dbReference>
<organism evidence="10 11">
    <name type="scientific">Alishewanella jeotgali KCTC 22429</name>
    <dbReference type="NCBI Taxonomy" id="1129374"/>
    <lineage>
        <taxon>Bacteria</taxon>
        <taxon>Pseudomonadati</taxon>
        <taxon>Pseudomonadota</taxon>
        <taxon>Gammaproteobacteria</taxon>
        <taxon>Alteromonadales</taxon>
        <taxon>Alteromonadaceae</taxon>
        <taxon>Alishewanella</taxon>
    </lineage>
</organism>
<dbReference type="PROSITE" id="PS51318">
    <property type="entry name" value="TAT"/>
    <property type="match status" value="1"/>
</dbReference>
<dbReference type="Proteomes" id="UP000012046">
    <property type="component" value="Unassembled WGS sequence"/>
</dbReference>
<dbReference type="Pfam" id="PF02016">
    <property type="entry name" value="Peptidase_S66"/>
    <property type="match status" value="1"/>
</dbReference>
<dbReference type="PANTHER" id="PTHR30237">
    <property type="entry name" value="MURAMOYLTETRAPEPTIDE CARBOXYPEPTIDASE"/>
    <property type="match status" value="1"/>
</dbReference>
<dbReference type="InterPro" id="IPR003507">
    <property type="entry name" value="S66_fam"/>
</dbReference>
<reference evidence="10 11" key="1">
    <citation type="journal article" date="2012" name="J. Bacteriol.">
        <title>Genome Sequence of Extracellular-Protease-Producing Alishewanella jeotgali Isolated from Traditional Korean Fermented Seafood.</title>
        <authorList>
            <person name="Jung J."/>
            <person name="Chun J."/>
            <person name="Park W."/>
        </authorList>
    </citation>
    <scope>NUCLEOTIDE SEQUENCE [LARGE SCALE GENOMIC DNA]</scope>
    <source>
        <strain evidence="10 11">KCTC 22429</strain>
    </source>
</reference>
<dbReference type="InterPro" id="IPR006311">
    <property type="entry name" value="TAT_signal"/>
</dbReference>